<dbReference type="Pfam" id="PF00005">
    <property type="entry name" value="ABC_tran"/>
    <property type="match status" value="1"/>
</dbReference>
<evidence type="ECO:0000256" key="3">
    <source>
        <dbReference type="ARBA" id="ARBA00022458"/>
    </source>
</evidence>
<organism evidence="7 8">
    <name type="scientific">SAR86 cluster bacterium</name>
    <dbReference type="NCBI Taxonomy" id="2030880"/>
    <lineage>
        <taxon>Bacteria</taxon>
        <taxon>Pseudomonadati</taxon>
        <taxon>Pseudomonadota</taxon>
        <taxon>Gammaproteobacteria</taxon>
        <taxon>SAR86 cluster</taxon>
    </lineage>
</organism>
<dbReference type="SUPFAM" id="SSF52540">
    <property type="entry name" value="P-loop containing nucleoside triphosphate hydrolases"/>
    <property type="match status" value="1"/>
</dbReference>
<evidence type="ECO:0000313" key="7">
    <source>
        <dbReference type="EMBL" id="URQ62679.1"/>
    </source>
</evidence>
<evidence type="ECO:0000256" key="2">
    <source>
        <dbReference type="ARBA" id="ARBA00022448"/>
    </source>
</evidence>
<keyword evidence="4" id="KW-0547">Nucleotide-binding</keyword>
<dbReference type="PROSITE" id="PS50893">
    <property type="entry name" value="ABC_TRANSPORTER_2"/>
    <property type="match status" value="1"/>
</dbReference>
<keyword evidence="8" id="KW-1185">Reference proteome</keyword>
<dbReference type="AlphaFoldDB" id="A0A9Q8TXH8"/>
<evidence type="ECO:0000259" key="6">
    <source>
        <dbReference type="PROSITE" id="PS50893"/>
    </source>
</evidence>
<accession>A0A9Q8TXH8</accession>
<keyword evidence="2" id="KW-0813">Transport</keyword>
<dbReference type="PANTHER" id="PTHR42711:SF5">
    <property type="entry name" value="ABC TRANSPORTER ATP-BINDING PROTEIN NATA"/>
    <property type="match status" value="1"/>
</dbReference>
<dbReference type="SMART" id="SM00382">
    <property type="entry name" value="AAA"/>
    <property type="match status" value="1"/>
</dbReference>
<proteinExistence type="inferred from homology"/>
<sequence>MIEAKNLTKIFKVPTEEKSIFGAKKIDSAAVDDLSFSLKKGEVLSLLGPNGCGKTTTLRMLAGMLEPSKGTAFIDEIDVREDKQKIKSKIGFMTNNTSLYDRLNVLETIKFFAELNQIPENIYKPRAEDLFDQLDMNKYLLKRVSDLSTGMKQKTSIVRTLIHDPDLIVLDEPTTGVDVTGQSIILDLIKNIKAKGKTLIFSTHQLGEVKDIADKIVVIKSGKKVFDGDNYSFQKINPNKNFNEIFSELVDE</sequence>
<dbReference type="InterPro" id="IPR003439">
    <property type="entry name" value="ABC_transporter-like_ATP-bd"/>
</dbReference>
<evidence type="ECO:0000256" key="4">
    <source>
        <dbReference type="ARBA" id="ARBA00022741"/>
    </source>
</evidence>
<reference evidence="7" key="1">
    <citation type="submission" date="2022-05" db="EMBL/GenBank/DDBJ databases">
        <title>Single-amplified genomics reveal most streamlined microbe among free-living bacteria.</title>
        <authorList>
            <person name="Roda-Garcia J."/>
            <person name="Haro-Moreno J.M."/>
            <person name="Rodriguez-Valera F."/>
            <person name="Almagro-Moreno S."/>
            <person name="Lopez-Perez M."/>
        </authorList>
    </citation>
    <scope>NUCLEOTIDE SEQUENCE</scope>
    <source>
        <strain evidence="7">TMED112-D2-2</strain>
    </source>
</reference>
<feature type="domain" description="ABC transporter" evidence="6">
    <location>
        <begin position="2"/>
        <end position="246"/>
    </location>
</feature>
<name>A0A9Q8TXH8_9GAMM</name>
<protein>
    <submittedName>
        <fullName evidence="7">ATP-binding cassette domain-containing protein</fullName>
    </submittedName>
</protein>
<evidence type="ECO:0000256" key="1">
    <source>
        <dbReference type="ARBA" id="ARBA00005417"/>
    </source>
</evidence>
<dbReference type="GO" id="GO:0016887">
    <property type="term" value="F:ATP hydrolysis activity"/>
    <property type="evidence" value="ECO:0007669"/>
    <property type="project" value="InterPro"/>
</dbReference>
<dbReference type="GO" id="GO:0005524">
    <property type="term" value="F:ATP binding"/>
    <property type="evidence" value="ECO:0007669"/>
    <property type="project" value="UniProtKB-KW"/>
</dbReference>
<dbReference type="InterPro" id="IPR050763">
    <property type="entry name" value="ABC_transporter_ATP-binding"/>
</dbReference>
<dbReference type="PANTHER" id="PTHR42711">
    <property type="entry name" value="ABC TRANSPORTER ATP-BINDING PROTEIN"/>
    <property type="match status" value="1"/>
</dbReference>
<gene>
    <name evidence="7" type="ORF">M9B40_02815</name>
</gene>
<dbReference type="Proteomes" id="UP001056381">
    <property type="component" value="Chromosome"/>
</dbReference>
<keyword evidence="5 7" id="KW-0067">ATP-binding</keyword>
<dbReference type="InterPro" id="IPR027417">
    <property type="entry name" value="P-loop_NTPase"/>
</dbReference>
<keyword evidence="3" id="KW-0536">Nodulation</keyword>
<evidence type="ECO:0000256" key="5">
    <source>
        <dbReference type="ARBA" id="ARBA00022840"/>
    </source>
</evidence>
<dbReference type="InterPro" id="IPR003593">
    <property type="entry name" value="AAA+_ATPase"/>
</dbReference>
<dbReference type="Gene3D" id="3.40.50.300">
    <property type="entry name" value="P-loop containing nucleotide triphosphate hydrolases"/>
    <property type="match status" value="1"/>
</dbReference>
<evidence type="ECO:0000313" key="8">
    <source>
        <dbReference type="Proteomes" id="UP001056381"/>
    </source>
</evidence>
<dbReference type="EMBL" id="CP097966">
    <property type="protein sequence ID" value="URQ62679.1"/>
    <property type="molecule type" value="Genomic_DNA"/>
</dbReference>
<comment type="similarity">
    <text evidence="1">Belongs to the ABC transporter superfamily.</text>
</comment>